<dbReference type="Gene3D" id="3.90.25.10">
    <property type="entry name" value="UDP-galactose 4-epimerase, domain 1"/>
    <property type="match status" value="1"/>
</dbReference>
<organism evidence="2">
    <name type="scientific">Streptomyces sp. SID14436</name>
    <dbReference type="NCBI Taxonomy" id="2706070"/>
    <lineage>
        <taxon>Bacteria</taxon>
        <taxon>Bacillati</taxon>
        <taxon>Actinomycetota</taxon>
        <taxon>Actinomycetes</taxon>
        <taxon>Kitasatosporales</taxon>
        <taxon>Streptomycetaceae</taxon>
        <taxon>Streptomyces</taxon>
    </lineage>
</organism>
<evidence type="ECO:0000313" key="2">
    <source>
        <dbReference type="EMBL" id="NEA85993.1"/>
    </source>
</evidence>
<dbReference type="InterPro" id="IPR001509">
    <property type="entry name" value="Epimerase_deHydtase"/>
</dbReference>
<dbReference type="Gene3D" id="3.40.50.720">
    <property type="entry name" value="NAD(P)-binding Rossmann-like Domain"/>
    <property type="match status" value="1"/>
</dbReference>
<dbReference type="InterPro" id="IPR036291">
    <property type="entry name" value="NAD(P)-bd_dom_sf"/>
</dbReference>
<gene>
    <name evidence="2" type="ORF">G3I53_08035</name>
</gene>
<reference evidence="2" key="1">
    <citation type="submission" date="2020-01" db="EMBL/GenBank/DDBJ databases">
        <title>Insect and environment-associated Actinomycetes.</title>
        <authorList>
            <person name="Currrie C."/>
            <person name="Chevrette M."/>
            <person name="Carlson C."/>
            <person name="Stubbendieck R."/>
            <person name="Wendt-Pienkowski E."/>
        </authorList>
    </citation>
    <scope>NUCLEOTIDE SEQUENCE</scope>
    <source>
        <strain evidence="2">SID14436</strain>
    </source>
</reference>
<dbReference type="RefSeq" id="WP_164438170.1">
    <property type="nucleotide sequence ID" value="NZ_JAAGMD010000225.1"/>
</dbReference>
<dbReference type="AlphaFoldDB" id="A0A6G3QR75"/>
<proteinExistence type="predicted"/>
<evidence type="ECO:0000259" key="1">
    <source>
        <dbReference type="Pfam" id="PF01370"/>
    </source>
</evidence>
<dbReference type="PANTHER" id="PTHR43245">
    <property type="entry name" value="BIFUNCTIONAL POLYMYXIN RESISTANCE PROTEIN ARNA"/>
    <property type="match status" value="1"/>
</dbReference>
<dbReference type="Pfam" id="PF01370">
    <property type="entry name" value="Epimerase"/>
    <property type="match status" value="1"/>
</dbReference>
<dbReference type="SUPFAM" id="SSF51735">
    <property type="entry name" value="NAD(P)-binding Rossmann-fold domains"/>
    <property type="match status" value="1"/>
</dbReference>
<comment type="caution">
    <text evidence="2">The sequence shown here is derived from an EMBL/GenBank/DDBJ whole genome shotgun (WGS) entry which is preliminary data.</text>
</comment>
<dbReference type="InterPro" id="IPR050177">
    <property type="entry name" value="Lipid_A_modif_metabolic_enz"/>
</dbReference>
<sequence length="304" mass="31619">MTATVVLFGASGFLGRPVAGLLERDDRVGTLVRVGRRHRTDGARHERHDLVLDGTDALGRLLHRAGPDVVVNCAGRLSGGPVALVEANVLVTARLVEAMRVAAPAARLVVLGSAAEYGAVTPGVPVREDAPAAPLSAYGVTRLASTRLVELSATEGALDAVALRVFNPVGPGLPPENLLGRAAQSLREASRTGADHITLGPLDAHRDFVDVRDVAAAIVAAALADRVPQPVLNVGSGEAVPVRDAVALLARTAGFTGRIAETARAPSRSRDVPWIAADVDRIRAALDWKPEHGLADSVRAGWEG</sequence>
<accession>A0A6G3QR75</accession>
<feature type="domain" description="NAD-dependent epimerase/dehydratase" evidence="1">
    <location>
        <begin position="5"/>
        <end position="235"/>
    </location>
</feature>
<dbReference type="EMBL" id="JAAGMD010000225">
    <property type="protein sequence ID" value="NEA85993.1"/>
    <property type="molecule type" value="Genomic_DNA"/>
</dbReference>
<name>A0A6G3QR75_9ACTN</name>
<protein>
    <submittedName>
        <fullName evidence="2">NAD(P)-dependent oxidoreductase</fullName>
    </submittedName>
</protein>
<dbReference type="PANTHER" id="PTHR43245:SF13">
    <property type="entry name" value="UDP-D-APIOSE_UDP-D-XYLOSE SYNTHASE 2"/>
    <property type="match status" value="1"/>
</dbReference>